<dbReference type="GO" id="GO:0006915">
    <property type="term" value="P:apoptotic process"/>
    <property type="evidence" value="ECO:0007669"/>
    <property type="project" value="UniProtKB-UniRule"/>
</dbReference>
<dbReference type="PANTHER" id="PTHR12306:SF15">
    <property type="entry name" value="DNAATION FACTOR-RELATED PROTEIN 1, ISOFORM B-RELATED"/>
    <property type="match status" value="1"/>
</dbReference>
<dbReference type="InterPro" id="IPR015121">
    <property type="entry name" value="DNA_fragmentation_mid_dom"/>
</dbReference>
<feature type="domain" description="CIDE-N" evidence="3">
    <location>
        <begin position="5"/>
        <end position="82"/>
    </location>
</feature>
<organism evidence="4 5">
    <name type="scientific">Leptidea sinapis</name>
    <dbReference type="NCBI Taxonomy" id="189913"/>
    <lineage>
        <taxon>Eukaryota</taxon>
        <taxon>Metazoa</taxon>
        <taxon>Ecdysozoa</taxon>
        <taxon>Arthropoda</taxon>
        <taxon>Hexapoda</taxon>
        <taxon>Insecta</taxon>
        <taxon>Pterygota</taxon>
        <taxon>Neoptera</taxon>
        <taxon>Endopterygota</taxon>
        <taxon>Lepidoptera</taxon>
        <taxon>Glossata</taxon>
        <taxon>Ditrysia</taxon>
        <taxon>Papilionoidea</taxon>
        <taxon>Pieridae</taxon>
        <taxon>Dismorphiinae</taxon>
        <taxon>Leptidea</taxon>
    </lineage>
</organism>
<accession>A0A5E4PPF6</accession>
<dbReference type="Gene3D" id="3.10.20.10">
    <property type="match status" value="1"/>
</dbReference>
<keyword evidence="1 2" id="KW-0053">Apoptosis</keyword>
<evidence type="ECO:0000256" key="1">
    <source>
        <dbReference type="ARBA" id="ARBA00022703"/>
    </source>
</evidence>
<reference evidence="4 5" key="1">
    <citation type="submission" date="2017-07" db="EMBL/GenBank/DDBJ databases">
        <authorList>
            <person name="Talla V."/>
            <person name="Backstrom N."/>
        </authorList>
    </citation>
    <scope>NUCLEOTIDE SEQUENCE [LARGE SCALE GENOMIC DNA]</scope>
</reference>
<dbReference type="PROSITE" id="PS51135">
    <property type="entry name" value="CIDE_N"/>
    <property type="match status" value="1"/>
</dbReference>
<dbReference type="AlphaFoldDB" id="A0A5E4PPF6"/>
<dbReference type="Pfam" id="PF02017">
    <property type="entry name" value="CIDE-N"/>
    <property type="match status" value="1"/>
</dbReference>
<dbReference type="SMART" id="SM00266">
    <property type="entry name" value="CAD"/>
    <property type="match status" value="1"/>
</dbReference>
<dbReference type="GO" id="GO:0042981">
    <property type="term" value="P:regulation of apoptotic process"/>
    <property type="evidence" value="ECO:0007669"/>
    <property type="project" value="TreeGrafter"/>
</dbReference>
<sequence length="206" mass="23063">MEDDINKPYKICDVNREKKKGIVASSLEDLLSKVPDKLGLPTENLTVVLESDGTEVDDEDYFYTLDPDTSLMILHGKEKWAPNMPKCQVSLDQTDDVTLGDKSQVANLVGRLQHNLCHISLLGGQDLELLSDMDPDSLADIVTDRDNKIILEHIKEASGRILLEKRQAQDAMELLKLYHQSVANGAEDVSPPNQECVHHEIKSEFN</sequence>
<dbReference type="CDD" id="cd01615">
    <property type="entry name" value="CIDE_N"/>
    <property type="match status" value="1"/>
</dbReference>
<dbReference type="EMBL" id="FZQP02000176">
    <property type="protein sequence ID" value="VVC87739.1"/>
    <property type="molecule type" value="Genomic_DNA"/>
</dbReference>
<evidence type="ECO:0000313" key="5">
    <source>
        <dbReference type="Proteomes" id="UP000324832"/>
    </source>
</evidence>
<dbReference type="PANTHER" id="PTHR12306">
    <property type="entry name" value="CELL DEATH ACTIVATOR CIDE"/>
    <property type="match status" value="1"/>
</dbReference>
<dbReference type="Pfam" id="PF09033">
    <property type="entry name" value="DFF-C"/>
    <property type="match status" value="1"/>
</dbReference>
<evidence type="ECO:0000256" key="2">
    <source>
        <dbReference type="PROSITE-ProRule" id="PRU00447"/>
    </source>
</evidence>
<name>A0A5E4PPF6_9NEOP</name>
<gene>
    <name evidence="4" type="ORF">LSINAPIS_LOCUS1269</name>
</gene>
<protein>
    <recommendedName>
        <fullName evidence="3">CIDE-N domain-containing protein</fullName>
    </recommendedName>
</protein>
<evidence type="ECO:0000313" key="4">
    <source>
        <dbReference type="EMBL" id="VVC87739.1"/>
    </source>
</evidence>
<evidence type="ECO:0000259" key="3">
    <source>
        <dbReference type="PROSITE" id="PS51135"/>
    </source>
</evidence>
<dbReference type="Proteomes" id="UP000324832">
    <property type="component" value="Unassembled WGS sequence"/>
</dbReference>
<dbReference type="SUPFAM" id="SSF54277">
    <property type="entry name" value="CAD &amp; PB1 domains"/>
    <property type="match status" value="1"/>
</dbReference>
<proteinExistence type="predicted"/>
<keyword evidence="5" id="KW-1185">Reference proteome</keyword>
<dbReference type="InterPro" id="IPR003508">
    <property type="entry name" value="CIDE-N_dom"/>
</dbReference>